<dbReference type="InterPro" id="IPR035979">
    <property type="entry name" value="RBD_domain_sf"/>
</dbReference>
<evidence type="ECO:0000256" key="1">
    <source>
        <dbReference type="SAM" id="MobiDB-lite"/>
    </source>
</evidence>
<feature type="region of interest" description="Disordered" evidence="1">
    <location>
        <begin position="1"/>
        <end position="138"/>
    </location>
</feature>
<dbReference type="GO" id="GO:0003676">
    <property type="term" value="F:nucleic acid binding"/>
    <property type="evidence" value="ECO:0007669"/>
    <property type="project" value="InterPro"/>
</dbReference>
<gene>
    <name evidence="2" type="ORF">TBIB3V08_LOCUS12210</name>
</gene>
<evidence type="ECO:0000313" key="2">
    <source>
        <dbReference type="EMBL" id="CAD7449938.1"/>
    </source>
</evidence>
<sequence length="326" mass="35310">MMGANSKTPQKKRDSNQSVAGSEGKKNKNKSLLVEGTPGKKSLNGQVSTPKQFLGKQTPQSLKQFGQKGGKKNGPAPPKQKDSDDDDDDDEDDEDDSEDESTPGKQQVADEDKDDSEDELKISTPAKKQKFQDDSQGFRPRESFDFKMFVSNIPKQVTVEDIKKRFSSVCDVKDVIQLGGPNNPSPFYSVLVAVNSEEDQKQAPHVMPTPRHPVGAWLTLGLEARGYPLFTVMEVAGEVVGVDLEGVEEEGVLEEEALAEAVEEVIAGVVLEEGVEVTEEEVVVVAAAALEEGEVSVGEEVGEGSEVEGEGVIKSELIYIKKVYSP</sequence>
<feature type="compositionally biased region" description="Polar residues" evidence="1">
    <location>
        <begin position="43"/>
        <end position="62"/>
    </location>
</feature>
<feature type="compositionally biased region" description="Acidic residues" evidence="1">
    <location>
        <begin position="109"/>
        <end position="118"/>
    </location>
</feature>
<proteinExistence type="predicted"/>
<name>A0A7R9FC96_9NEOP</name>
<dbReference type="CDD" id="cd00590">
    <property type="entry name" value="RRM_SF"/>
    <property type="match status" value="1"/>
</dbReference>
<reference evidence="2" key="1">
    <citation type="submission" date="2020-11" db="EMBL/GenBank/DDBJ databases">
        <authorList>
            <person name="Tran Van P."/>
        </authorList>
    </citation>
    <scope>NUCLEOTIDE SEQUENCE</scope>
</reference>
<feature type="compositionally biased region" description="Acidic residues" evidence="1">
    <location>
        <begin position="83"/>
        <end position="101"/>
    </location>
</feature>
<dbReference type="EMBL" id="OD572979">
    <property type="protein sequence ID" value="CAD7449938.1"/>
    <property type="molecule type" value="Genomic_DNA"/>
</dbReference>
<accession>A0A7R9FC96</accession>
<organism evidence="2">
    <name type="scientific">Timema bartmani</name>
    <dbReference type="NCBI Taxonomy" id="61472"/>
    <lineage>
        <taxon>Eukaryota</taxon>
        <taxon>Metazoa</taxon>
        <taxon>Ecdysozoa</taxon>
        <taxon>Arthropoda</taxon>
        <taxon>Hexapoda</taxon>
        <taxon>Insecta</taxon>
        <taxon>Pterygota</taxon>
        <taxon>Neoptera</taxon>
        <taxon>Polyneoptera</taxon>
        <taxon>Phasmatodea</taxon>
        <taxon>Timematodea</taxon>
        <taxon>Timematoidea</taxon>
        <taxon>Timematidae</taxon>
        <taxon>Timema</taxon>
    </lineage>
</organism>
<protein>
    <recommendedName>
        <fullName evidence="3">RRM domain-containing protein</fullName>
    </recommendedName>
</protein>
<evidence type="ECO:0008006" key="3">
    <source>
        <dbReference type="Google" id="ProtNLM"/>
    </source>
</evidence>
<dbReference type="Gene3D" id="3.30.70.330">
    <property type="match status" value="1"/>
</dbReference>
<dbReference type="InterPro" id="IPR012677">
    <property type="entry name" value="Nucleotide-bd_a/b_plait_sf"/>
</dbReference>
<dbReference type="SUPFAM" id="SSF54928">
    <property type="entry name" value="RNA-binding domain, RBD"/>
    <property type="match status" value="1"/>
</dbReference>
<dbReference type="AlphaFoldDB" id="A0A7R9FC96"/>